<accession>A0A0A9BKN1</accession>
<reference evidence="1" key="1">
    <citation type="submission" date="2014-09" db="EMBL/GenBank/DDBJ databases">
        <authorList>
            <person name="Magalhaes I.L.F."/>
            <person name="Oliveira U."/>
            <person name="Santos F.R."/>
            <person name="Vidigal T.H.D.A."/>
            <person name="Brescovit A.D."/>
            <person name="Santos A.J."/>
        </authorList>
    </citation>
    <scope>NUCLEOTIDE SEQUENCE</scope>
    <source>
        <tissue evidence="1">Shoot tissue taken approximately 20 cm above the soil surface</tissue>
    </source>
</reference>
<protein>
    <submittedName>
        <fullName evidence="1">Uncharacterized protein</fullName>
    </submittedName>
</protein>
<dbReference type="AlphaFoldDB" id="A0A0A9BKN1"/>
<name>A0A0A9BKN1_ARUDO</name>
<organism evidence="1">
    <name type="scientific">Arundo donax</name>
    <name type="common">Giant reed</name>
    <name type="synonym">Donax arundinaceus</name>
    <dbReference type="NCBI Taxonomy" id="35708"/>
    <lineage>
        <taxon>Eukaryota</taxon>
        <taxon>Viridiplantae</taxon>
        <taxon>Streptophyta</taxon>
        <taxon>Embryophyta</taxon>
        <taxon>Tracheophyta</taxon>
        <taxon>Spermatophyta</taxon>
        <taxon>Magnoliopsida</taxon>
        <taxon>Liliopsida</taxon>
        <taxon>Poales</taxon>
        <taxon>Poaceae</taxon>
        <taxon>PACMAD clade</taxon>
        <taxon>Arundinoideae</taxon>
        <taxon>Arundineae</taxon>
        <taxon>Arundo</taxon>
    </lineage>
</organism>
<reference evidence="1" key="2">
    <citation type="journal article" date="2015" name="Data Brief">
        <title>Shoot transcriptome of the giant reed, Arundo donax.</title>
        <authorList>
            <person name="Barrero R.A."/>
            <person name="Guerrero F.D."/>
            <person name="Moolhuijzen P."/>
            <person name="Goolsby J.A."/>
            <person name="Tidwell J."/>
            <person name="Bellgard S.E."/>
            <person name="Bellgard M.I."/>
        </authorList>
    </citation>
    <scope>NUCLEOTIDE SEQUENCE</scope>
    <source>
        <tissue evidence="1">Shoot tissue taken approximately 20 cm above the soil surface</tissue>
    </source>
</reference>
<dbReference type="EMBL" id="GBRH01233381">
    <property type="protein sequence ID" value="JAD64514.1"/>
    <property type="molecule type" value="Transcribed_RNA"/>
</dbReference>
<evidence type="ECO:0000313" key="1">
    <source>
        <dbReference type="EMBL" id="JAD64514.1"/>
    </source>
</evidence>
<sequence>MELPIFLICQICIYSDCIFLKRL</sequence>
<proteinExistence type="predicted"/>